<dbReference type="AlphaFoldDB" id="X2KYI7"/>
<dbReference type="SUPFAM" id="SSF56601">
    <property type="entry name" value="beta-lactamase/transpeptidase-like"/>
    <property type="match status" value="1"/>
</dbReference>
<sequence length="307" mass="34788">MNRKLTIIFSILLTVLTPLTCLSKQKDVNTSLQKQVEQLLEGKNVQVGIAVYYQGKMLCTKNADQSFPMMSVFKLHQAVAILHCLKQDSLTLKKPMLITKDMLSPDTYSPLRDKYPDGDIRLKVSQLIEYSVAQSDNNASNILFNLFDGTHYANQVIQDLGCTNTQIKWTEDEMAMDHSRAYFNSTTPNDAILLLEMLVDNRTQRQQDFLWLTEVMSGTQTGPNRLAKYLPTLGTKLYHKTGTGYVKDDGTIVAVNDIGFVILPNGKHYSIAVFCKDSKLSSEKTEELIAEISRLTYEYIHRKISNQ</sequence>
<dbReference type="Pfam" id="PF13354">
    <property type="entry name" value="Beta-lactamase2"/>
    <property type="match status" value="1"/>
</dbReference>
<feature type="domain" description="Beta-lactamase class A catalytic" evidence="1">
    <location>
        <begin position="61"/>
        <end position="274"/>
    </location>
</feature>
<dbReference type="PANTHER" id="PTHR35333:SF3">
    <property type="entry name" value="BETA-LACTAMASE-TYPE TRANSPEPTIDASE FOLD CONTAINING PROTEIN"/>
    <property type="match status" value="1"/>
</dbReference>
<dbReference type="InterPro" id="IPR045155">
    <property type="entry name" value="Beta-lactam_cat"/>
</dbReference>
<dbReference type="GO" id="GO:0008800">
    <property type="term" value="F:beta-lactamase activity"/>
    <property type="evidence" value="ECO:0007669"/>
    <property type="project" value="InterPro"/>
</dbReference>
<accession>X2KYI7</accession>
<dbReference type="InterPro" id="IPR012338">
    <property type="entry name" value="Beta-lactam/transpept-like"/>
</dbReference>
<dbReference type="GO" id="GO:0046677">
    <property type="term" value="P:response to antibiotic"/>
    <property type="evidence" value="ECO:0007669"/>
    <property type="project" value="InterPro"/>
</dbReference>
<evidence type="ECO:0000259" key="1">
    <source>
        <dbReference type="Pfam" id="PF13354"/>
    </source>
</evidence>
<reference evidence="2" key="1">
    <citation type="journal article" date="2014" name="MBio">
        <title>Diverse Antibiotic Resistance Genes in Dairy Cow Manure.</title>
        <authorList>
            <person name="Wichmann F."/>
            <person name="Udikovic-Kolic N."/>
            <person name="Andrew S."/>
            <person name="Handelsman J."/>
        </authorList>
    </citation>
    <scope>NUCLEOTIDE SEQUENCE</scope>
</reference>
<dbReference type="GO" id="GO:0030655">
    <property type="term" value="P:beta-lactam antibiotic catabolic process"/>
    <property type="evidence" value="ECO:0007669"/>
    <property type="project" value="InterPro"/>
</dbReference>
<dbReference type="Gene3D" id="3.40.710.10">
    <property type="entry name" value="DD-peptidase/beta-lactamase superfamily"/>
    <property type="match status" value="1"/>
</dbReference>
<gene>
    <name evidence="2" type="primary">bla3</name>
</gene>
<evidence type="ECO:0000313" key="2">
    <source>
        <dbReference type="EMBL" id="AHN92698.1"/>
    </source>
</evidence>
<organism evidence="2">
    <name type="scientific">uncultured bacterium DCM007Carb01</name>
    <dbReference type="NCBI Taxonomy" id="1471944"/>
    <lineage>
        <taxon>Bacteria</taxon>
        <taxon>environmental samples</taxon>
    </lineage>
</organism>
<dbReference type="InterPro" id="IPR000871">
    <property type="entry name" value="Beta-lactam_class-A"/>
</dbReference>
<protein>
    <submittedName>
        <fullName evidence="2">Beta-lactamase</fullName>
    </submittedName>
</protein>
<dbReference type="PANTHER" id="PTHR35333">
    <property type="entry name" value="BETA-LACTAMASE"/>
    <property type="match status" value="1"/>
</dbReference>
<dbReference type="EMBL" id="KJ512904">
    <property type="protein sequence ID" value="AHN92698.1"/>
    <property type="molecule type" value="Genomic_DNA"/>
</dbReference>
<name>X2KYI7_9BACT</name>
<proteinExistence type="predicted"/>
<dbReference type="NCBIfam" id="NF033103">
    <property type="entry name" value="bla_class_A"/>
    <property type="match status" value="1"/>
</dbReference>